<dbReference type="PANTHER" id="PTHR43126">
    <property type="entry name" value="D-ALANYL-D-ALANINE DIPEPTIDASE"/>
    <property type="match status" value="1"/>
</dbReference>
<dbReference type="InterPro" id="IPR005490">
    <property type="entry name" value="LD_TPept_cat_dom"/>
</dbReference>
<dbReference type="eggNOG" id="COG3786">
    <property type="taxonomic scope" value="Bacteria"/>
</dbReference>
<dbReference type="Proteomes" id="UP000014155">
    <property type="component" value="Unassembled WGS sequence"/>
</dbReference>
<dbReference type="GO" id="GO:0008270">
    <property type="term" value="F:zinc ion binding"/>
    <property type="evidence" value="ECO:0007669"/>
    <property type="project" value="UniProtKB-UniRule"/>
</dbReference>
<evidence type="ECO:0000256" key="8">
    <source>
        <dbReference type="ARBA" id="ARBA00023316"/>
    </source>
</evidence>
<dbReference type="HAMAP" id="MF_01924">
    <property type="entry name" value="A_A_dipeptidase"/>
    <property type="match status" value="1"/>
</dbReference>
<dbReference type="GO" id="GO:0071555">
    <property type="term" value="P:cell wall organization"/>
    <property type="evidence" value="ECO:0007669"/>
    <property type="project" value="UniProtKB-KW"/>
</dbReference>
<feature type="domain" description="L,D-TPase catalytic" evidence="11">
    <location>
        <begin position="284"/>
        <end position="420"/>
    </location>
</feature>
<evidence type="ECO:0000256" key="1">
    <source>
        <dbReference type="ARBA" id="ARBA00001362"/>
    </source>
</evidence>
<evidence type="ECO:0000259" key="11">
    <source>
        <dbReference type="Pfam" id="PF03734"/>
    </source>
</evidence>
<keyword evidence="10" id="KW-0732">Signal</keyword>
<evidence type="ECO:0000256" key="4">
    <source>
        <dbReference type="ARBA" id="ARBA00022801"/>
    </source>
</evidence>
<dbReference type="InterPro" id="IPR000755">
    <property type="entry name" value="A_A_dipeptidase"/>
</dbReference>
<evidence type="ECO:0000313" key="12">
    <source>
        <dbReference type="EMBL" id="EMS69144.1"/>
    </source>
</evidence>
<dbReference type="GO" id="GO:0008237">
    <property type="term" value="F:metallopeptidase activity"/>
    <property type="evidence" value="ECO:0007669"/>
    <property type="project" value="UniProtKB-KW"/>
</dbReference>
<dbReference type="InterPro" id="IPR009045">
    <property type="entry name" value="Zn_M74/Hedgehog-like"/>
</dbReference>
<dbReference type="PANTHER" id="PTHR43126:SF1">
    <property type="entry name" value="D-ALANYL-D-ALANINE DIPEPTIDASE"/>
    <property type="match status" value="1"/>
</dbReference>
<evidence type="ECO:0000256" key="9">
    <source>
        <dbReference type="HAMAP-Rule" id="MF_01924"/>
    </source>
</evidence>
<evidence type="ECO:0000256" key="3">
    <source>
        <dbReference type="ARBA" id="ARBA00022723"/>
    </source>
</evidence>
<comment type="cofactor">
    <cofactor evidence="9">
        <name>Zn(2+)</name>
        <dbReference type="ChEBI" id="CHEBI:29105"/>
    </cofactor>
    <text evidence="9">Binds 1 zinc ion per subunit.</text>
</comment>
<keyword evidence="6 9" id="KW-0224">Dipeptidase</keyword>
<dbReference type="Pfam" id="PF03734">
    <property type="entry name" value="YkuD"/>
    <property type="match status" value="1"/>
</dbReference>
<evidence type="ECO:0000256" key="2">
    <source>
        <dbReference type="ARBA" id="ARBA00022670"/>
    </source>
</evidence>
<proteinExistence type="inferred from homology"/>
<dbReference type="EC" id="3.4.13.22" evidence="9"/>
<reference evidence="12 13" key="1">
    <citation type="journal article" date="2013" name="Genome Announc.">
        <title>Draft Genome Sequence of the Cellulolytic, Mesophilic, Anaerobic Bacterium Clostridium termitidis Strain CT1112 (DSM 5398).</title>
        <authorList>
            <person name="Lal S."/>
            <person name="Ramachandran U."/>
            <person name="Zhang X."/>
            <person name="Munir R."/>
            <person name="Sparling R."/>
            <person name="Levin D.B."/>
        </authorList>
    </citation>
    <scope>NUCLEOTIDE SEQUENCE [LARGE SCALE GENOMIC DNA]</scope>
    <source>
        <strain evidence="12 13">CT1112</strain>
    </source>
</reference>
<protein>
    <recommendedName>
        <fullName evidence="9">D-alanyl-D-alanine dipeptidase</fullName>
        <shortName evidence="9">D-Ala-D-Ala dipeptidase</shortName>
        <ecNumber evidence="9">3.4.13.22</ecNumber>
    </recommendedName>
</protein>
<evidence type="ECO:0000256" key="10">
    <source>
        <dbReference type="SAM" id="SignalP"/>
    </source>
</evidence>
<dbReference type="EMBL" id="AORV01000072">
    <property type="protein sequence ID" value="EMS69144.1"/>
    <property type="molecule type" value="Genomic_DNA"/>
</dbReference>
<keyword evidence="3 9" id="KW-0479">Metal-binding</keyword>
<comment type="function">
    <text evidence="9">Catalyzes hydrolysis of the D-alanyl-D-alanine dipeptide.</text>
</comment>
<comment type="caution">
    <text evidence="12">The sequence shown here is derived from an EMBL/GenBank/DDBJ whole genome shotgun (WGS) entry which is preliminary data.</text>
</comment>
<feature type="active site" description="Proton donor/acceptor" evidence="9">
    <location>
        <position position="198"/>
    </location>
</feature>
<evidence type="ECO:0000313" key="13">
    <source>
        <dbReference type="Proteomes" id="UP000014155"/>
    </source>
</evidence>
<dbReference type="RefSeq" id="WP_004630882.1">
    <property type="nucleotide sequence ID" value="NZ_AORV01000072.1"/>
</dbReference>
<dbReference type="GO" id="GO:0006508">
    <property type="term" value="P:proteolysis"/>
    <property type="evidence" value="ECO:0007669"/>
    <property type="project" value="UniProtKB-KW"/>
</dbReference>
<gene>
    <name evidence="12" type="ORF">CTER_5331</name>
</gene>
<dbReference type="GO" id="GO:0016740">
    <property type="term" value="F:transferase activity"/>
    <property type="evidence" value="ECO:0007669"/>
    <property type="project" value="InterPro"/>
</dbReference>
<keyword evidence="4 9" id="KW-0378">Hydrolase</keyword>
<feature type="binding site" evidence="9">
    <location>
        <position position="134"/>
    </location>
    <ligand>
        <name>Zn(2+)</name>
        <dbReference type="ChEBI" id="CHEBI:29105"/>
        <note>catalytic</note>
    </ligand>
</feature>
<dbReference type="CDD" id="cd14840">
    <property type="entry name" value="D-Ala-D-Ala_dipeptidase_Aad"/>
    <property type="match status" value="1"/>
</dbReference>
<dbReference type="PATRIC" id="fig|1195236.3.peg.5471"/>
<keyword evidence="7 9" id="KW-0482">Metalloprotease</keyword>
<sequence>MTKRQHFCIKFIIAAITIIMCMNIAGVTSAEAAQAAIRKTELVLVEEHSKDFAIDLKYATCDNFVQKTLYPSPTCVLTKGTLDKLIKANNLVKKQGYSIKIWDAYRPLSIQKIMWEATPDKNYVANPYRSGSKHNRGAAVDVTLVDKNGKEVIMPTGFDTFSEKASPNYKGMSAEQRKNLNVLSKAMTASGFKQLSTEWWHFDDTDYKNYKIQDVSLDKYDRTEYGLSSKTISELKFMKDKDTSQLIVVTSKLTNSSNVVINTYEKNKNGWVNVHKNLKGYIGQKGFTTSKSEGDRKTPVGAYEIETCFSKTSDVKTGLELYRYDSKDVWVDDPESPYYNTHQREPANGRWKSAENFSSMKNGVYDVFFDIGYNPQNIKNKGSAIFFHIINPGMTLKYTSGCIAADRKDVLALVKWLDRDKSPMILQGPLSDIVKY</sequence>
<keyword evidence="5 9" id="KW-0862">Zinc</keyword>
<comment type="similarity">
    <text evidence="9">Belongs to the peptidase M15D family.</text>
</comment>
<evidence type="ECO:0000256" key="6">
    <source>
        <dbReference type="ARBA" id="ARBA00022997"/>
    </source>
</evidence>
<evidence type="ECO:0000256" key="7">
    <source>
        <dbReference type="ARBA" id="ARBA00023049"/>
    </source>
</evidence>
<accession>S0FJ57</accession>
<feature type="site" description="Transition state stabilizer" evidence="9">
    <location>
        <position position="106"/>
    </location>
</feature>
<evidence type="ECO:0000256" key="5">
    <source>
        <dbReference type="ARBA" id="ARBA00022833"/>
    </source>
</evidence>
<dbReference type="eggNOG" id="COG2173">
    <property type="taxonomic scope" value="Bacteria"/>
</dbReference>
<keyword evidence="2 9" id="KW-0645">Protease</keyword>
<keyword evidence="8" id="KW-0961">Cell wall biogenesis/degradation</keyword>
<name>S0FJ57_RUMCE</name>
<dbReference type="AlphaFoldDB" id="S0FJ57"/>
<feature type="chain" id="PRO_5004486896" description="D-alanyl-D-alanine dipeptidase" evidence="10">
    <location>
        <begin position="33"/>
        <end position="436"/>
    </location>
</feature>
<feature type="binding site" evidence="9">
    <location>
        <position position="141"/>
    </location>
    <ligand>
        <name>Zn(2+)</name>
        <dbReference type="ChEBI" id="CHEBI:29105"/>
        <note>catalytic</note>
    </ligand>
</feature>
<comment type="catalytic activity">
    <reaction evidence="1 9">
        <text>D-alanyl-D-alanine + H2O = 2 D-alanine</text>
        <dbReference type="Rhea" id="RHEA:20661"/>
        <dbReference type="ChEBI" id="CHEBI:15377"/>
        <dbReference type="ChEBI" id="CHEBI:57416"/>
        <dbReference type="ChEBI" id="CHEBI:57822"/>
        <dbReference type="EC" id="3.4.13.22"/>
    </reaction>
</comment>
<keyword evidence="13" id="KW-1185">Reference proteome</keyword>
<organism evidence="12 13">
    <name type="scientific">Ruminiclostridium cellobioparum subsp. termitidis CT1112</name>
    <dbReference type="NCBI Taxonomy" id="1195236"/>
    <lineage>
        <taxon>Bacteria</taxon>
        <taxon>Bacillati</taxon>
        <taxon>Bacillota</taxon>
        <taxon>Clostridia</taxon>
        <taxon>Eubacteriales</taxon>
        <taxon>Oscillospiraceae</taxon>
        <taxon>Ruminiclostridium</taxon>
    </lineage>
</organism>
<dbReference type="Pfam" id="PF01427">
    <property type="entry name" value="Peptidase_M15"/>
    <property type="match status" value="1"/>
</dbReference>
<dbReference type="STRING" id="1195236.CTER_5331"/>
<dbReference type="SUPFAM" id="SSF55166">
    <property type="entry name" value="Hedgehog/DD-peptidase"/>
    <property type="match status" value="1"/>
</dbReference>
<dbReference type="Gene3D" id="3.30.1380.10">
    <property type="match status" value="1"/>
</dbReference>
<feature type="signal peptide" evidence="10">
    <location>
        <begin position="1"/>
        <end position="32"/>
    </location>
</feature>
<feature type="binding site" evidence="9">
    <location>
        <position position="201"/>
    </location>
    <ligand>
        <name>Zn(2+)</name>
        <dbReference type="ChEBI" id="CHEBI:29105"/>
        <note>catalytic</note>
    </ligand>
</feature>
<dbReference type="GO" id="GO:0160237">
    <property type="term" value="F:D-Ala-D-Ala dipeptidase activity"/>
    <property type="evidence" value="ECO:0007669"/>
    <property type="project" value="UniProtKB-EC"/>
</dbReference>